<feature type="binding site" evidence="6">
    <location>
        <begin position="124"/>
        <end position="125"/>
    </location>
    <ligand>
        <name>S-adenosyl-L-methionine</name>
        <dbReference type="ChEBI" id="CHEBI:59789"/>
    </ligand>
</feature>
<comment type="catalytic activity">
    <reaction evidence="6">
        <text>guanosine(527) in 16S rRNA + S-adenosyl-L-methionine = N(7)-methylguanosine(527) in 16S rRNA + S-adenosyl-L-homocysteine</text>
        <dbReference type="Rhea" id="RHEA:42732"/>
        <dbReference type="Rhea" id="RHEA-COMP:10209"/>
        <dbReference type="Rhea" id="RHEA-COMP:10210"/>
        <dbReference type="ChEBI" id="CHEBI:57856"/>
        <dbReference type="ChEBI" id="CHEBI:59789"/>
        <dbReference type="ChEBI" id="CHEBI:74269"/>
        <dbReference type="ChEBI" id="CHEBI:74480"/>
        <dbReference type="EC" id="2.1.1.170"/>
    </reaction>
</comment>
<dbReference type="EMBL" id="FORY01000009">
    <property type="protein sequence ID" value="SFJ72850.1"/>
    <property type="molecule type" value="Genomic_DNA"/>
</dbReference>
<organism evidence="7 8">
    <name type="scientific">Celeribacter halophilus</name>
    <dbReference type="NCBI Taxonomy" id="576117"/>
    <lineage>
        <taxon>Bacteria</taxon>
        <taxon>Pseudomonadati</taxon>
        <taxon>Pseudomonadota</taxon>
        <taxon>Alphaproteobacteria</taxon>
        <taxon>Rhodobacterales</taxon>
        <taxon>Roseobacteraceae</taxon>
        <taxon>Celeribacter</taxon>
    </lineage>
</organism>
<dbReference type="STRING" id="576117.SAMN04488138_10917"/>
<dbReference type="Proteomes" id="UP000183299">
    <property type="component" value="Unassembled WGS sequence"/>
</dbReference>
<dbReference type="GO" id="GO:0005829">
    <property type="term" value="C:cytosol"/>
    <property type="evidence" value="ECO:0007669"/>
    <property type="project" value="TreeGrafter"/>
</dbReference>
<gene>
    <name evidence="6" type="primary">rsmG</name>
    <name evidence="7" type="ORF">SAMN04488138_10917</name>
</gene>
<dbReference type="InterPro" id="IPR003682">
    <property type="entry name" value="rRNA_ssu_MeTfrase_G"/>
</dbReference>
<dbReference type="InterPro" id="IPR029063">
    <property type="entry name" value="SAM-dependent_MTases_sf"/>
</dbReference>
<dbReference type="PANTHER" id="PTHR31760">
    <property type="entry name" value="S-ADENOSYL-L-METHIONINE-DEPENDENT METHYLTRANSFERASES SUPERFAMILY PROTEIN"/>
    <property type="match status" value="1"/>
</dbReference>
<dbReference type="Pfam" id="PF02527">
    <property type="entry name" value="GidB"/>
    <property type="match status" value="1"/>
</dbReference>
<dbReference type="OrthoDB" id="9808773at2"/>
<keyword evidence="2 6" id="KW-0698">rRNA processing</keyword>
<comment type="function">
    <text evidence="6">Specifically methylates the N7 position of guanine in position 527 of 16S rRNA.</text>
</comment>
<dbReference type="EC" id="2.1.1.170" evidence="6"/>
<evidence type="ECO:0000256" key="5">
    <source>
        <dbReference type="ARBA" id="ARBA00022691"/>
    </source>
</evidence>
<evidence type="ECO:0000313" key="8">
    <source>
        <dbReference type="Proteomes" id="UP000183299"/>
    </source>
</evidence>
<dbReference type="GO" id="GO:0070043">
    <property type="term" value="F:rRNA (guanine-N7-)-methyltransferase activity"/>
    <property type="evidence" value="ECO:0007669"/>
    <property type="project" value="UniProtKB-UniRule"/>
</dbReference>
<comment type="similarity">
    <text evidence="6">Belongs to the methyltransferase superfamily. RNA methyltransferase RsmG family.</text>
</comment>
<protein>
    <recommendedName>
        <fullName evidence="6">Ribosomal RNA small subunit methyltransferase G</fullName>
        <ecNumber evidence="6">2.1.1.170</ecNumber>
    </recommendedName>
    <alternativeName>
        <fullName evidence="6">16S rRNA 7-methylguanosine methyltransferase</fullName>
        <shortName evidence="6">16S rRNA m7G methyltransferase</shortName>
    </alternativeName>
</protein>
<feature type="binding site" evidence="6">
    <location>
        <position position="138"/>
    </location>
    <ligand>
        <name>S-adenosyl-L-methionine</name>
        <dbReference type="ChEBI" id="CHEBI:59789"/>
    </ligand>
</feature>
<keyword evidence="8" id="KW-1185">Reference proteome</keyword>
<dbReference type="NCBIfam" id="TIGR00138">
    <property type="entry name" value="rsmG_gidB"/>
    <property type="match status" value="1"/>
</dbReference>
<dbReference type="RefSeq" id="WP_066600957.1">
    <property type="nucleotide sequence ID" value="NZ_FORY01000009.1"/>
</dbReference>
<dbReference type="PIRSF" id="PIRSF003078">
    <property type="entry name" value="GidB"/>
    <property type="match status" value="1"/>
</dbReference>
<evidence type="ECO:0000256" key="2">
    <source>
        <dbReference type="ARBA" id="ARBA00022552"/>
    </source>
</evidence>
<accession>A0A1I3TQH2</accession>
<name>A0A1I3TQH2_9RHOB</name>
<comment type="caution">
    <text evidence="6">Lacks conserved residue(s) required for the propagation of feature annotation.</text>
</comment>
<dbReference type="PANTHER" id="PTHR31760:SF0">
    <property type="entry name" value="S-ADENOSYL-L-METHIONINE-DEPENDENT METHYLTRANSFERASES SUPERFAMILY PROTEIN"/>
    <property type="match status" value="1"/>
</dbReference>
<proteinExistence type="inferred from homology"/>
<dbReference type="AlphaFoldDB" id="A0A1I3TQH2"/>
<keyword evidence="5 6" id="KW-0949">S-adenosyl-L-methionine</keyword>
<evidence type="ECO:0000256" key="1">
    <source>
        <dbReference type="ARBA" id="ARBA00022490"/>
    </source>
</evidence>
<dbReference type="HAMAP" id="MF_00074">
    <property type="entry name" value="16SrRNA_methyltr_G"/>
    <property type="match status" value="1"/>
</dbReference>
<comment type="subcellular location">
    <subcellularLocation>
        <location evidence="6">Cytoplasm</location>
    </subcellularLocation>
</comment>
<evidence type="ECO:0000313" key="7">
    <source>
        <dbReference type="EMBL" id="SFJ72850.1"/>
    </source>
</evidence>
<evidence type="ECO:0000256" key="4">
    <source>
        <dbReference type="ARBA" id="ARBA00022679"/>
    </source>
</evidence>
<evidence type="ECO:0000256" key="3">
    <source>
        <dbReference type="ARBA" id="ARBA00022603"/>
    </source>
</evidence>
<evidence type="ECO:0000256" key="6">
    <source>
        <dbReference type="HAMAP-Rule" id="MF_00074"/>
    </source>
</evidence>
<feature type="binding site" evidence="6">
    <location>
        <position position="70"/>
    </location>
    <ligand>
        <name>S-adenosyl-L-methionine</name>
        <dbReference type="ChEBI" id="CHEBI:59789"/>
    </ligand>
</feature>
<dbReference type="GeneID" id="98665567"/>
<feature type="binding site" evidence="6">
    <location>
        <position position="75"/>
    </location>
    <ligand>
        <name>S-adenosyl-L-methionine</name>
        <dbReference type="ChEBI" id="CHEBI:59789"/>
    </ligand>
</feature>
<sequence length="205" mass="23058">MSSEKLAGLNVSRETLDGLETYRVLLKKWNPAINLVAKSTIDMAWERHFVDSAQVFRYAPKKISKWCDLGSGGGFPGLVCATLAKEESPDTVFTMVESDQRKATFLRTVVRELDLNANVISKRIEDIKPLQADIVTARALAPLPKLLDYAERHLVKTGRGIFLKGTSFRDELSKSLETWRFNHEEYASLTDSESVILLIGDIERV</sequence>
<keyword evidence="1 6" id="KW-0963">Cytoplasm</keyword>
<dbReference type="Gene3D" id="3.40.50.150">
    <property type="entry name" value="Vaccinia Virus protein VP39"/>
    <property type="match status" value="1"/>
</dbReference>
<keyword evidence="3 6" id="KW-0489">Methyltransferase</keyword>
<dbReference type="SUPFAM" id="SSF53335">
    <property type="entry name" value="S-adenosyl-L-methionine-dependent methyltransferases"/>
    <property type="match status" value="1"/>
</dbReference>
<keyword evidence="4 6" id="KW-0808">Transferase</keyword>
<reference evidence="7 8" key="1">
    <citation type="submission" date="2016-10" db="EMBL/GenBank/DDBJ databases">
        <authorList>
            <person name="de Groot N.N."/>
        </authorList>
    </citation>
    <scope>NUCLEOTIDE SEQUENCE [LARGE SCALE GENOMIC DNA]</scope>
    <source>
        <strain evidence="7 8">CGMCC 1.8891</strain>
    </source>
</reference>